<proteinExistence type="predicted"/>
<dbReference type="EMBL" id="HBUE01030322">
    <property type="protein sequence ID" value="CAG6456156.1"/>
    <property type="molecule type" value="Transcribed_RNA"/>
</dbReference>
<feature type="compositionally biased region" description="Low complexity" evidence="1">
    <location>
        <begin position="45"/>
        <end position="57"/>
    </location>
</feature>
<evidence type="ECO:0000313" key="2">
    <source>
        <dbReference type="EMBL" id="CAG6456159.1"/>
    </source>
</evidence>
<evidence type="ECO:0000256" key="1">
    <source>
        <dbReference type="SAM" id="MobiDB-lite"/>
    </source>
</evidence>
<reference evidence="2" key="1">
    <citation type="submission" date="2021-05" db="EMBL/GenBank/DDBJ databases">
        <authorList>
            <person name="Alioto T."/>
            <person name="Alioto T."/>
            <person name="Gomez Garrido J."/>
        </authorList>
    </citation>
    <scope>NUCLEOTIDE SEQUENCE</scope>
</reference>
<dbReference type="EMBL" id="HBUE01030325">
    <property type="protein sequence ID" value="CAG6456159.1"/>
    <property type="molecule type" value="Transcribed_RNA"/>
</dbReference>
<dbReference type="AlphaFoldDB" id="A0A8D8AFG3"/>
<sequence>MVMQTTNILQQGQQPPPPPPKTPLSSSPSRGRRRRRKTRSTVPGSRSVAAATTSSTGSDRRGRWRRAKWSARSTGSAGWKWSRRAGRRALSAVCTASGTRSLGPGPRLVRR</sequence>
<accession>A0A8D8AFG3</accession>
<protein>
    <submittedName>
        <fullName evidence="2">(northern house mosquito) hypothetical protein</fullName>
    </submittedName>
</protein>
<name>A0A8D8AFG3_CULPI</name>
<feature type="region of interest" description="Disordered" evidence="1">
    <location>
        <begin position="1"/>
        <end position="85"/>
    </location>
</feature>
<feature type="compositionally biased region" description="Basic residues" evidence="1">
    <location>
        <begin position="30"/>
        <end position="39"/>
    </location>
</feature>
<organism evidence="2">
    <name type="scientific">Culex pipiens</name>
    <name type="common">House mosquito</name>
    <dbReference type="NCBI Taxonomy" id="7175"/>
    <lineage>
        <taxon>Eukaryota</taxon>
        <taxon>Metazoa</taxon>
        <taxon>Ecdysozoa</taxon>
        <taxon>Arthropoda</taxon>
        <taxon>Hexapoda</taxon>
        <taxon>Insecta</taxon>
        <taxon>Pterygota</taxon>
        <taxon>Neoptera</taxon>
        <taxon>Endopterygota</taxon>
        <taxon>Diptera</taxon>
        <taxon>Nematocera</taxon>
        <taxon>Culicoidea</taxon>
        <taxon>Culicidae</taxon>
        <taxon>Culicinae</taxon>
        <taxon>Culicini</taxon>
        <taxon>Culex</taxon>
        <taxon>Culex</taxon>
    </lineage>
</organism>